<dbReference type="AlphaFoldDB" id="A0A9D2H3K8"/>
<reference evidence="2" key="2">
    <citation type="submission" date="2021-04" db="EMBL/GenBank/DDBJ databases">
        <authorList>
            <person name="Gilroy R."/>
        </authorList>
    </citation>
    <scope>NUCLEOTIDE SEQUENCE</scope>
    <source>
        <strain evidence="2">ChiHjej8B7-3636</strain>
    </source>
</reference>
<feature type="region of interest" description="Disordered" evidence="1">
    <location>
        <begin position="292"/>
        <end position="315"/>
    </location>
</feature>
<dbReference type="Gene3D" id="3.40.960.10">
    <property type="entry name" value="VSR Endonuclease"/>
    <property type="match status" value="1"/>
</dbReference>
<evidence type="ECO:0000313" key="3">
    <source>
        <dbReference type="Proteomes" id="UP000824220"/>
    </source>
</evidence>
<accession>A0A9D2H3K8</accession>
<reference evidence="2" key="1">
    <citation type="journal article" date="2021" name="PeerJ">
        <title>Extensive microbial diversity within the chicken gut microbiome revealed by metagenomics and culture.</title>
        <authorList>
            <person name="Gilroy R."/>
            <person name="Ravi A."/>
            <person name="Getino M."/>
            <person name="Pursley I."/>
            <person name="Horton D.L."/>
            <person name="Alikhan N.F."/>
            <person name="Baker D."/>
            <person name="Gharbi K."/>
            <person name="Hall N."/>
            <person name="Watson M."/>
            <person name="Adriaenssens E.M."/>
            <person name="Foster-Nyarko E."/>
            <person name="Jarju S."/>
            <person name="Secka A."/>
            <person name="Antonio M."/>
            <person name="Oren A."/>
            <person name="Chaudhuri R.R."/>
            <person name="La Ragione R."/>
            <person name="Hildebrand F."/>
            <person name="Pallen M.J."/>
        </authorList>
    </citation>
    <scope>NUCLEOTIDE SEQUENCE</scope>
    <source>
        <strain evidence="2">ChiHjej8B7-3636</strain>
    </source>
</reference>
<proteinExistence type="predicted"/>
<comment type="caution">
    <text evidence="2">The sequence shown here is derived from an EMBL/GenBank/DDBJ whole genome shotgun (WGS) entry which is preliminary data.</text>
</comment>
<evidence type="ECO:0008006" key="4">
    <source>
        <dbReference type="Google" id="ProtNLM"/>
    </source>
</evidence>
<protein>
    <recommendedName>
        <fullName evidence="4">DUF559 domain-containing protein</fullName>
    </recommendedName>
</protein>
<evidence type="ECO:0000256" key="1">
    <source>
        <dbReference type="SAM" id="MobiDB-lite"/>
    </source>
</evidence>
<sequence>MTIAPEHLRTASYADLRADGFSRAGIERALETGGLVRARRDYYVDGTASDALVSAVRVGGRLDCLSLMREFGVFVQEDDQLLHVQVPRARRLLRSPHSRRVRLDGRTHRVRPHWRDDDVAFDSTIACRMRALAQAIECQRPRPAIATVDSALNTGFIAEHELSEVFSLVPLRLRELQRHIDGRAESGPETLARLIARTFGVSVELQVPILGVGRVDIVVDGWIIIECDSRGFHDGWEMQERDRRRDLAAAQRGYVTLRPTARQIFGEPGLLLHALQGLLELGRPDFSTRPLHNYGTALKNPDRSAGVRGRHRYLP</sequence>
<gene>
    <name evidence="2" type="ORF">H9800_03430</name>
</gene>
<name>A0A9D2H3K8_9MICO</name>
<evidence type="ECO:0000313" key="2">
    <source>
        <dbReference type="EMBL" id="HJA03893.1"/>
    </source>
</evidence>
<dbReference type="Proteomes" id="UP000824220">
    <property type="component" value="Unassembled WGS sequence"/>
</dbReference>
<dbReference type="EMBL" id="DXAM01000048">
    <property type="protein sequence ID" value="HJA03893.1"/>
    <property type="molecule type" value="Genomic_DNA"/>
</dbReference>
<organism evidence="2 3">
    <name type="scientific">Candidatus Microbacterium stercoravium</name>
    <dbReference type="NCBI Taxonomy" id="2838697"/>
    <lineage>
        <taxon>Bacteria</taxon>
        <taxon>Bacillati</taxon>
        <taxon>Actinomycetota</taxon>
        <taxon>Actinomycetes</taxon>
        <taxon>Micrococcales</taxon>
        <taxon>Microbacteriaceae</taxon>
        <taxon>Microbacterium</taxon>
    </lineage>
</organism>